<sequence>MASQRLNRRSFLRGAGALLSLPFLEQLARARTGSVKPPLRFGIFTVTGGTVLESWKPPAAGTLTKLPSILSPLEFAKSDLLLLSGLSNHGRSEGGLNAHEHCSLTHLTGAPLVRRIGGKFVAATSIDQVVANKLGGETLIPSLQIGLAGAENKYSFRTPDLALPTEANPRLVFDQLFRNRKAIVPNWPNRARNSEKTVGDKPQSPNPDRSVLDLVREEAQDLKRNLGYGDQIRLDQYLESVRAIERRIDFLEHRQLLEAKDALNPGPSKLIEVSGLPAENTPVWKVTQPVSRDPERHEEYIRLMADLMVLAFQTDSSRVCLFACGSDEANFPGVVTVGYERHCHTLEHQGNADKVENADPIAREALRQIHAWYTRLFAEMIRKMKSIDEGGSSLLDNTLMLYTSYMADGGHGMNNYPVLLAGNAGGTLKTGRHIEFKAQTPMANLYLEITDRFGLKLPNFGESHNSPHQAYDGRLPGLNG</sequence>
<name>A0A8E6B7V3_9BACT</name>
<dbReference type="AlphaFoldDB" id="A0A8E6B7V3"/>
<dbReference type="Pfam" id="PF07586">
    <property type="entry name" value="HXXSHH"/>
    <property type="match status" value="1"/>
</dbReference>
<dbReference type="Proteomes" id="UP000676194">
    <property type="component" value="Chromosome"/>
</dbReference>
<reference evidence="2" key="1">
    <citation type="submission" date="2021-05" db="EMBL/GenBank/DDBJ databases">
        <title>Complete genome sequence of the cellulolytic planctomycete Telmatocola sphagniphila SP2T and characterization of the first cellulase from planctomycetes.</title>
        <authorList>
            <person name="Rakitin A.L."/>
            <person name="Beletsky A.V."/>
            <person name="Naumoff D.G."/>
            <person name="Kulichevskaya I.S."/>
            <person name="Mardanov A.V."/>
            <person name="Ravin N.V."/>
            <person name="Dedysh S.N."/>
        </authorList>
    </citation>
    <scope>NUCLEOTIDE SEQUENCE</scope>
    <source>
        <strain evidence="2">SP2T</strain>
    </source>
</reference>
<evidence type="ECO:0000313" key="2">
    <source>
        <dbReference type="EMBL" id="QVL33735.1"/>
    </source>
</evidence>
<dbReference type="RefSeq" id="WP_213498694.1">
    <property type="nucleotide sequence ID" value="NZ_CP074694.1"/>
</dbReference>
<keyword evidence="3" id="KW-1185">Reference proteome</keyword>
<dbReference type="KEGG" id="tsph:KIH39_07460"/>
<organism evidence="2 3">
    <name type="scientific">Telmatocola sphagniphila</name>
    <dbReference type="NCBI Taxonomy" id="1123043"/>
    <lineage>
        <taxon>Bacteria</taxon>
        <taxon>Pseudomonadati</taxon>
        <taxon>Planctomycetota</taxon>
        <taxon>Planctomycetia</taxon>
        <taxon>Gemmatales</taxon>
        <taxon>Gemmataceae</taxon>
    </lineage>
</organism>
<feature type="region of interest" description="Disordered" evidence="1">
    <location>
        <begin position="188"/>
        <end position="210"/>
    </location>
</feature>
<accession>A0A8E6B7V3</accession>
<protein>
    <submittedName>
        <fullName evidence="2">DUF1552 domain-containing protein</fullName>
    </submittedName>
</protein>
<evidence type="ECO:0000313" key="3">
    <source>
        <dbReference type="Proteomes" id="UP000676194"/>
    </source>
</evidence>
<dbReference type="InterPro" id="IPR006311">
    <property type="entry name" value="TAT_signal"/>
</dbReference>
<dbReference type="InterPro" id="IPR011447">
    <property type="entry name" value="DUF1552"/>
</dbReference>
<dbReference type="EMBL" id="CP074694">
    <property type="protein sequence ID" value="QVL33735.1"/>
    <property type="molecule type" value="Genomic_DNA"/>
</dbReference>
<evidence type="ECO:0000256" key="1">
    <source>
        <dbReference type="SAM" id="MobiDB-lite"/>
    </source>
</evidence>
<proteinExistence type="predicted"/>
<gene>
    <name evidence="2" type="ORF">KIH39_07460</name>
</gene>
<dbReference type="PROSITE" id="PS51318">
    <property type="entry name" value="TAT"/>
    <property type="match status" value="1"/>
</dbReference>